<feature type="transmembrane region" description="Helical" evidence="5">
    <location>
        <begin position="20"/>
        <end position="41"/>
    </location>
</feature>
<dbReference type="InterPro" id="IPR039493">
    <property type="entry name" value="TMEM248/TMEM219"/>
</dbReference>
<accession>A0A3Q3G6S0</accession>
<dbReference type="OrthoDB" id="8680674at2759"/>
<dbReference type="GO" id="GO:0016020">
    <property type="term" value="C:membrane"/>
    <property type="evidence" value="ECO:0007669"/>
    <property type="project" value="UniProtKB-SubCell"/>
</dbReference>
<evidence type="ECO:0000313" key="7">
    <source>
        <dbReference type="Ensembl" id="ENSKMAP00000019822.1"/>
    </source>
</evidence>
<keyword evidence="2 5" id="KW-0812">Transmembrane</keyword>
<dbReference type="AlphaFoldDB" id="A0A3Q3G6S0"/>
<proteinExistence type="predicted"/>
<keyword evidence="8" id="KW-1185">Reference proteome</keyword>
<dbReference type="PANTHER" id="PTHR16002:SF6">
    <property type="entry name" value="INSULIN-LIKE GROWTH FACTOR-BINDING PROTEIN 3 RECEPTOR"/>
    <property type="match status" value="1"/>
</dbReference>
<dbReference type="Pfam" id="PF14940">
    <property type="entry name" value="TMEM219"/>
    <property type="match status" value="1"/>
</dbReference>
<dbReference type="GeneID" id="108234405"/>
<feature type="transmembrane region" description="Helical" evidence="5">
    <location>
        <begin position="230"/>
        <end position="250"/>
    </location>
</feature>
<organism evidence="7 8">
    <name type="scientific">Kryptolebias marmoratus</name>
    <name type="common">Mangrove killifish</name>
    <name type="synonym">Rivulus marmoratus</name>
    <dbReference type="NCBI Taxonomy" id="37003"/>
    <lineage>
        <taxon>Eukaryota</taxon>
        <taxon>Metazoa</taxon>
        <taxon>Chordata</taxon>
        <taxon>Craniata</taxon>
        <taxon>Vertebrata</taxon>
        <taxon>Euteleostomi</taxon>
        <taxon>Actinopterygii</taxon>
        <taxon>Neopterygii</taxon>
        <taxon>Teleostei</taxon>
        <taxon>Neoteleostei</taxon>
        <taxon>Acanthomorphata</taxon>
        <taxon>Ovalentaria</taxon>
        <taxon>Atherinomorphae</taxon>
        <taxon>Cyprinodontiformes</taxon>
        <taxon>Rivulidae</taxon>
        <taxon>Kryptolebias</taxon>
    </lineage>
</organism>
<evidence type="ECO:0000256" key="5">
    <source>
        <dbReference type="SAM" id="Phobius"/>
    </source>
</evidence>
<dbReference type="KEGG" id="kmr:108234405"/>
<protein>
    <submittedName>
        <fullName evidence="7">Transmembrane protein 248-like</fullName>
    </submittedName>
</protein>
<dbReference type="GeneTree" id="ENSGT00940000153883"/>
<evidence type="ECO:0000313" key="8">
    <source>
        <dbReference type="Proteomes" id="UP000264800"/>
    </source>
</evidence>
<feature type="domain" description="TMEM248/TMEM219" evidence="6">
    <location>
        <begin position="8"/>
        <end position="217"/>
    </location>
</feature>
<evidence type="ECO:0000256" key="1">
    <source>
        <dbReference type="ARBA" id="ARBA00004370"/>
    </source>
</evidence>
<name>A0A3Q3G6S0_KRYMA</name>
<dbReference type="Proteomes" id="UP000264800">
    <property type="component" value="Unplaced"/>
</dbReference>
<keyword evidence="3 5" id="KW-1133">Transmembrane helix</keyword>
<evidence type="ECO:0000256" key="2">
    <source>
        <dbReference type="ARBA" id="ARBA00022692"/>
    </source>
</evidence>
<dbReference type="RefSeq" id="XP_017269075.1">
    <property type="nucleotide sequence ID" value="XM_017413586.3"/>
</dbReference>
<reference evidence="7" key="1">
    <citation type="submission" date="2025-08" db="UniProtKB">
        <authorList>
            <consortium name="Ensembl"/>
        </authorList>
    </citation>
    <scope>IDENTIFICATION</scope>
</reference>
<keyword evidence="4 5" id="KW-0472">Membrane</keyword>
<comment type="subcellular location">
    <subcellularLocation>
        <location evidence="1">Membrane</location>
    </subcellularLocation>
</comment>
<dbReference type="OMA" id="TCYSLNF"/>
<evidence type="ECO:0000256" key="3">
    <source>
        <dbReference type="ARBA" id="ARBA00022989"/>
    </source>
</evidence>
<dbReference type="PANTHER" id="PTHR16002">
    <property type="entry name" value="TRANSMEMBRANE PROTEIN 248-LIKE"/>
    <property type="match status" value="1"/>
</dbReference>
<dbReference type="Ensembl" id="ENSKMAT00000020087.1">
    <property type="protein sequence ID" value="ENSKMAP00000019822.1"/>
    <property type="gene ID" value="ENSKMAG00000014740.1"/>
</dbReference>
<evidence type="ECO:0000259" key="6">
    <source>
        <dbReference type="Pfam" id="PF14940"/>
    </source>
</evidence>
<dbReference type="InterPro" id="IPR039587">
    <property type="entry name" value="TMEM248/TMEM219_dom"/>
</dbReference>
<reference evidence="7" key="2">
    <citation type="submission" date="2025-09" db="UniProtKB">
        <authorList>
            <consortium name="Ensembl"/>
        </authorList>
    </citation>
    <scope>IDENTIFICATION</scope>
</reference>
<sequence length="273" mass="29648">MSFLLSNLREYVSHNPPGATFFLCLLTLSISFIYFGSYSYTHSLPNPDIEKDWNVVLSSLTQFHLCEKINPQSIEQVSSLPQQLTEQEKAKTTSANSTISPASVTVLHLSVPLSVTTSSQSGSLKNIGLLANIEASQLHLGDKEMVNFTLQIVSDGSNCLTISAPTNILPTTPLPPKCSASGKNISTIPVEVSGQLEATSQTCYRLNFKKDPSLTVMLTLKEKRVAVRHLMEISVLLLTVCLLLCLAASLTNSNTRYKYHSGLGIQNGALTDS</sequence>
<evidence type="ECO:0000256" key="4">
    <source>
        <dbReference type="ARBA" id="ARBA00023136"/>
    </source>
</evidence>